<protein>
    <submittedName>
        <fullName evidence="1">Uncharacterized protein YuzE</fullName>
    </submittedName>
</protein>
<dbReference type="RefSeq" id="WP_184788008.1">
    <property type="nucleotide sequence ID" value="NZ_BONT01000007.1"/>
</dbReference>
<accession>A0A841FRG3</accession>
<reference evidence="1 2" key="1">
    <citation type="submission" date="2020-08" db="EMBL/GenBank/DDBJ databases">
        <title>Genomic Encyclopedia of Type Strains, Phase IV (KMG-IV): sequencing the most valuable type-strain genomes for metagenomic binning, comparative biology and taxonomic classification.</title>
        <authorList>
            <person name="Goeker M."/>
        </authorList>
    </citation>
    <scope>NUCLEOTIDE SEQUENCE [LARGE SCALE GENOMIC DNA]</scope>
    <source>
        <strain evidence="1 2">YIM 65646</strain>
    </source>
</reference>
<keyword evidence="2" id="KW-1185">Reference proteome</keyword>
<dbReference type="EMBL" id="JACHGT010000006">
    <property type="protein sequence ID" value="MBB6035139.1"/>
    <property type="molecule type" value="Genomic_DNA"/>
</dbReference>
<comment type="caution">
    <text evidence="1">The sequence shown here is derived from an EMBL/GenBank/DDBJ whole genome shotgun (WGS) entry which is preliminary data.</text>
</comment>
<gene>
    <name evidence="1" type="ORF">HNR73_002996</name>
</gene>
<name>A0A841FRG3_9ACTN</name>
<proteinExistence type="predicted"/>
<dbReference type="InterPro" id="IPR019270">
    <property type="entry name" value="DUF2283"/>
</dbReference>
<dbReference type="Pfam" id="PF10049">
    <property type="entry name" value="DUF2283"/>
    <property type="match status" value="1"/>
</dbReference>
<dbReference type="Proteomes" id="UP000548476">
    <property type="component" value="Unassembled WGS sequence"/>
</dbReference>
<evidence type="ECO:0000313" key="2">
    <source>
        <dbReference type="Proteomes" id="UP000548476"/>
    </source>
</evidence>
<evidence type="ECO:0000313" key="1">
    <source>
        <dbReference type="EMBL" id="MBB6035139.1"/>
    </source>
</evidence>
<dbReference type="AlphaFoldDB" id="A0A841FRG3"/>
<organism evidence="1 2">
    <name type="scientific">Phytomonospora endophytica</name>
    <dbReference type="NCBI Taxonomy" id="714109"/>
    <lineage>
        <taxon>Bacteria</taxon>
        <taxon>Bacillati</taxon>
        <taxon>Actinomycetota</taxon>
        <taxon>Actinomycetes</taxon>
        <taxon>Micromonosporales</taxon>
        <taxon>Micromonosporaceae</taxon>
        <taxon>Phytomonospora</taxon>
    </lineage>
</organism>
<sequence>MRVTYDATADMAYIYLVEIGPGEAVRQVPTEDNLAVLDYDSDGRILGIEVFSAERRLHPEVLSAAERIDLEPGPPD</sequence>